<dbReference type="SUPFAM" id="SSF52540">
    <property type="entry name" value="P-loop containing nucleoside triphosphate hydrolases"/>
    <property type="match status" value="1"/>
</dbReference>
<comment type="caution">
    <text evidence="17">The sequence shown here is derived from an EMBL/GenBank/DDBJ whole genome shotgun (WGS) entry which is preliminary data.</text>
</comment>
<evidence type="ECO:0000256" key="7">
    <source>
        <dbReference type="ARBA" id="ARBA00022777"/>
    </source>
</evidence>
<evidence type="ECO:0000256" key="14">
    <source>
        <dbReference type="HAMAP-Rule" id="MF_00238"/>
    </source>
</evidence>
<feature type="binding site" evidence="13">
    <location>
        <position position="101"/>
    </location>
    <ligand>
        <name>phosphoenolpyruvate</name>
        <dbReference type="ChEBI" id="CHEBI:58702"/>
    </ligand>
</feature>
<feature type="domain" description="Enolpyruvate transferase" evidence="15">
    <location>
        <begin position="15"/>
        <end position="456"/>
    </location>
</feature>
<dbReference type="PANTHER" id="PTHR21090:SF5">
    <property type="entry name" value="PENTAFUNCTIONAL AROM POLYPEPTIDE"/>
    <property type="match status" value="1"/>
</dbReference>
<dbReference type="EMBL" id="JAANES010000001">
    <property type="protein sequence ID" value="MBS3017528.1"/>
    <property type="molecule type" value="Genomic_DNA"/>
</dbReference>
<dbReference type="RefSeq" id="WP_211455638.1">
    <property type="nucleotide sequence ID" value="NZ_JAANES010000001.1"/>
</dbReference>
<comment type="similarity">
    <text evidence="3 13">Belongs to the EPSP synthase family.</text>
</comment>
<comment type="caution">
    <text evidence="13">Lacks conserved residue(s) required for the propagation of feature annotation.</text>
</comment>
<dbReference type="CDD" id="cd01556">
    <property type="entry name" value="EPSP_synthase"/>
    <property type="match status" value="1"/>
</dbReference>
<dbReference type="EC" id="2.7.4.25" evidence="14"/>
<keyword evidence="4 13" id="KW-0028">Amino-acid biosynthesis</keyword>
<evidence type="ECO:0000256" key="13">
    <source>
        <dbReference type="HAMAP-Rule" id="MF_00210"/>
    </source>
</evidence>
<feature type="binding site" evidence="13">
    <location>
        <position position="180"/>
    </location>
    <ligand>
        <name>3-phosphoshikimate</name>
        <dbReference type="ChEBI" id="CHEBI:145989"/>
    </ligand>
</feature>
<comment type="subunit">
    <text evidence="13">Monomer.</text>
</comment>
<dbReference type="Pfam" id="PF00275">
    <property type="entry name" value="EPSP_synthase"/>
    <property type="match status" value="1"/>
</dbReference>
<dbReference type="InterPro" id="IPR027417">
    <property type="entry name" value="P-loop_NTPase"/>
</dbReference>
<evidence type="ECO:0000256" key="1">
    <source>
        <dbReference type="ARBA" id="ARBA00004811"/>
    </source>
</evidence>
<dbReference type="NCBIfam" id="NF008816">
    <property type="entry name" value="PRK11860.1"/>
    <property type="match status" value="1"/>
</dbReference>
<feature type="binding site" evidence="13">
    <location>
        <position position="178"/>
    </location>
    <ligand>
        <name>3-phosphoshikimate</name>
        <dbReference type="ChEBI" id="CHEBI:145989"/>
    </ligand>
</feature>
<feature type="binding site" evidence="13">
    <location>
        <position position="129"/>
    </location>
    <ligand>
        <name>phosphoenolpyruvate</name>
        <dbReference type="ChEBI" id="CHEBI:58702"/>
    </ligand>
</feature>
<evidence type="ECO:0000256" key="11">
    <source>
        <dbReference type="ARBA" id="ARBA00047615"/>
    </source>
</evidence>
<dbReference type="InterPro" id="IPR036968">
    <property type="entry name" value="Enolpyruvate_Tfrase_sf"/>
</dbReference>
<dbReference type="InterPro" id="IPR011994">
    <property type="entry name" value="Cytidylate_kinase_dom"/>
</dbReference>
<dbReference type="NCBIfam" id="TIGR00017">
    <property type="entry name" value="cmk"/>
    <property type="match status" value="1"/>
</dbReference>
<dbReference type="InterPro" id="IPR006264">
    <property type="entry name" value="EPSP_synthase"/>
</dbReference>
<organism evidence="17 18">
    <name type="scientific">Comamonas brasiliensis</name>
    <dbReference type="NCBI Taxonomy" id="1812482"/>
    <lineage>
        <taxon>Bacteria</taxon>
        <taxon>Pseudomonadati</taxon>
        <taxon>Pseudomonadota</taxon>
        <taxon>Betaproteobacteria</taxon>
        <taxon>Burkholderiales</taxon>
        <taxon>Comamonadaceae</taxon>
        <taxon>Comamonas</taxon>
    </lineage>
</organism>
<evidence type="ECO:0000256" key="8">
    <source>
        <dbReference type="ARBA" id="ARBA00022840"/>
    </source>
</evidence>
<feature type="binding site" evidence="13">
    <location>
        <position position="25"/>
    </location>
    <ligand>
        <name>3-phosphoshikimate</name>
        <dbReference type="ChEBI" id="CHEBI:145989"/>
    </ligand>
</feature>
<dbReference type="NCBIfam" id="TIGR01356">
    <property type="entry name" value="aroA"/>
    <property type="match status" value="1"/>
</dbReference>
<keyword evidence="7 14" id="KW-0418">Kinase</keyword>
<keyword evidence="6 14" id="KW-0547">Nucleotide-binding</keyword>
<comment type="pathway">
    <text evidence="1 13">Metabolic intermediate biosynthesis; chorismate biosynthesis; chorismate from D-erythrose 4-phosphate and phosphoenolpyruvate: step 6/7.</text>
</comment>
<dbReference type="PROSITE" id="PS00885">
    <property type="entry name" value="EPSP_SYNTHASE_2"/>
    <property type="match status" value="1"/>
</dbReference>
<evidence type="ECO:0000313" key="17">
    <source>
        <dbReference type="EMBL" id="MBS3017528.1"/>
    </source>
</evidence>
<evidence type="ECO:0000256" key="4">
    <source>
        <dbReference type="ARBA" id="ARBA00022605"/>
    </source>
</evidence>
<dbReference type="InterPro" id="IPR001986">
    <property type="entry name" value="Enolpyruvate_Tfrase_dom"/>
</dbReference>
<feature type="binding site" evidence="13">
    <location>
        <position position="375"/>
    </location>
    <ligand>
        <name>phosphoenolpyruvate</name>
        <dbReference type="ChEBI" id="CHEBI:58702"/>
    </ligand>
</feature>
<proteinExistence type="inferred from homology"/>
<dbReference type="Pfam" id="PF02224">
    <property type="entry name" value="Cytidylate_kin"/>
    <property type="match status" value="1"/>
</dbReference>
<evidence type="ECO:0000313" key="18">
    <source>
        <dbReference type="Proteomes" id="UP001647436"/>
    </source>
</evidence>
<feature type="binding site" evidence="13">
    <location>
        <position position="420"/>
    </location>
    <ligand>
        <name>phosphoenolpyruvate</name>
        <dbReference type="ChEBI" id="CHEBI:58702"/>
    </ligand>
</feature>
<feature type="binding site" evidence="14">
    <location>
        <begin position="474"/>
        <end position="482"/>
    </location>
    <ligand>
        <name>ATP</name>
        <dbReference type="ChEBI" id="CHEBI:30616"/>
    </ligand>
</feature>
<dbReference type="InterPro" id="IPR013792">
    <property type="entry name" value="RNA3'P_cycl/enolpyr_Trfase_a/b"/>
</dbReference>
<keyword evidence="8 14" id="KW-0067">ATP-binding</keyword>
<evidence type="ECO:0000256" key="5">
    <source>
        <dbReference type="ARBA" id="ARBA00022679"/>
    </source>
</evidence>
<feature type="binding site" evidence="13">
    <location>
        <position position="212"/>
    </location>
    <ligand>
        <name>3-phosphoshikimate</name>
        <dbReference type="ChEBI" id="CHEBI:145989"/>
    </ligand>
</feature>
<dbReference type="SUPFAM" id="SSF55205">
    <property type="entry name" value="EPT/RTPC-like"/>
    <property type="match status" value="1"/>
</dbReference>
<gene>
    <name evidence="13 17" type="primary">aroA</name>
    <name evidence="14" type="synonym">cmk</name>
    <name evidence="17" type="ORF">DJFAAGMI_00246</name>
</gene>
<feature type="binding site" evidence="13">
    <location>
        <position position="25"/>
    </location>
    <ligand>
        <name>phosphoenolpyruvate</name>
        <dbReference type="ChEBI" id="CHEBI:58702"/>
    </ligand>
</feature>
<name>A0ABS5LM18_9BURK</name>
<evidence type="ECO:0000259" key="15">
    <source>
        <dbReference type="Pfam" id="PF00275"/>
    </source>
</evidence>
<feature type="binding site" evidence="13">
    <location>
        <position position="180"/>
    </location>
    <ligand>
        <name>phosphoenolpyruvate</name>
        <dbReference type="ChEBI" id="CHEBI:58702"/>
    </ligand>
</feature>
<feature type="binding site" evidence="13">
    <location>
        <position position="179"/>
    </location>
    <ligand>
        <name>3-phosphoshikimate</name>
        <dbReference type="ChEBI" id="CHEBI:145989"/>
    </ligand>
</feature>
<feature type="binding site" evidence="13">
    <location>
        <position position="447"/>
    </location>
    <ligand>
        <name>phosphoenolpyruvate</name>
        <dbReference type="ChEBI" id="CHEBI:58702"/>
    </ligand>
</feature>
<reference evidence="17 18" key="1">
    <citation type="submission" date="2020-03" db="EMBL/GenBank/DDBJ databases">
        <title>The role of nitrogen metabolism on polyethylene biodegradation.</title>
        <authorList>
            <person name="Peixoto J."/>
            <person name="Vizzotto C.S."/>
            <person name="Ramos A."/>
            <person name="Alves G."/>
            <person name="Steindorff A."/>
            <person name="Kruger R."/>
        </authorList>
    </citation>
    <scope>NUCLEOTIDE SEQUENCE [LARGE SCALE GENOMIC DNA]</scope>
    <source>
        <strain evidence="17 18">PE63</strain>
    </source>
</reference>
<comment type="function">
    <text evidence="13">Catalyzes the transfer of the enolpyruvyl moiety of phosphoenolpyruvate (PEP) to the 5-hydroxyl of shikimate-3-phosphate (S3P) to produce enolpyruvyl shikimate-3-phosphate and inorganic phosphate.</text>
</comment>
<accession>A0ABS5LM18</accession>
<feature type="binding site" evidence="13">
    <location>
        <position position="371"/>
    </location>
    <ligand>
        <name>3-phosphoshikimate</name>
        <dbReference type="ChEBI" id="CHEBI:145989"/>
    </ligand>
</feature>
<feature type="binding site" evidence="13">
    <location>
        <position position="30"/>
    </location>
    <ligand>
        <name>3-phosphoshikimate</name>
        <dbReference type="ChEBI" id="CHEBI:145989"/>
    </ligand>
</feature>
<comment type="catalytic activity">
    <reaction evidence="12 14">
        <text>CMP + ATP = CDP + ADP</text>
        <dbReference type="Rhea" id="RHEA:11600"/>
        <dbReference type="ChEBI" id="CHEBI:30616"/>
        <dbReference type="ChEBI" id="CHEBI:58069"/>
        <dbReference type="ChEBI" id="CHEBI:60377"/>
        <dbReference type="ChEBI" id="CHEBI:456216"/>
        <dbReference type="EC" id="2.7.4.25"/>
    </reaction>
</comment>
<sequence length="690" mass="74013">MFTTEFLDLPALDSANGTVSLPGSKSISNRVLLLAALSQGTTTIHDLLDSDDTRVMLAGLKQLGCSISPDVVTPGQAIEVTGIGGQLPAGTAATLFLGNAGTAMRPLTAALSVLGGDFEMTGVPRMYERPIGDLVDALRQLGCKIDYLKDEGFPPLKIGQPDFSQLGSESIKVRGDVSSQFLTSLLMALPLLANVPGAQRDITIEVVGELISRPYIHITLELLARFGIAVKNDSWQRFVIPAGSRYQSPGAIHVEADASSASYFIALGAIATGTTDDADADNAPQPKSIRILGVGQDSIQGDIRFIEAAQAMGAKIESGPNWLQVSRGSWPLKAIDLDCNHIPDAAMTLGTMALYADGVTTLRNIASWRVKETDRIAAMAIELRKLGASVEEGADYIRITPPAGKAAWKAASIHTYDDHRVAMCFSLAAFNPAKLPVRIEDPKCVAKTFPDYFEALFSVSEAEREHIPVICIDGPTASGKGTIAAEVARALGYQLLDSGALYRITGLAASRAGMTLDESNEETIAEMALDMPVRFDAQQRVWLGDEDISLAIRSEEAGMNASRVSALPAVRTALVDLQLSFQALPGLVADGRDMGTVIFPHAPLKVYLWASAQCRAERRYKQLISKGISANMSTLLADLEARDARDMNRATAPLKPAEDSLQLDSSEMTIEEVVAQVLSWWQERQPFGRS</sequence>
<evidence type="ECO:0000256" key="12">
    <source>
        <dbReference type="ARBA" id="ARBA00048478"/>
    </source>
</evidence>
<keyword evidence="9 13" id="KW-0057">Aromatic amino acid biosynthesis</keyword>
<protein>
    <recommendedName>
        <fullName evidence="13 14">Multifunctional fusion protein</fullName>
    </recommendedName>
    <domain>
        <recommendedName>
            <fullName evidence="13">3-phosphoshikimate 1-carboxyvinyltransferase</fullName>
            <ecNumber evidence="13">2.5.1.19</ecNumber>
        </recommendedName>
        <alternativeName>
            <fullName evidence="13">5-enolpyruvylshikimate-3-phosphate synthase</fullName>
            <shortName evidence="13">EPSP synthase</shortName>
            <shortName evidence="13">EPSPS</shortName>
        </alternativeName>
    </domain>
    <domain>
        <recommendedName>
            <fullName evidence="14">Cytidylate kinase</fullName>
            <shortName evidence="14">CK</shortName>
            <ecNumber evidence="14">2.7.4.25</ecNumber>
        </recommendedName>
        <alternativeName>
            <fullName evidence="14">Cytidine monophosphate kinase</fullName>
            <shortName evidence="14">CMP kinase</shortName>
        </alternativeName>
    </domain>
</protein>
<evidence type="ECO:0000256" key="6">
    <source>
        <dbReference type="ARBA" id="ARBA00022741"/>
    </source>
</evidence>
<dbReference type="Gene3D" id="3.40.50.300">
    <property type="entry name" value="P-loop containing nucleotide triphosphate hydrolases"/>
    <property type="match status" value="1"/>
</dbReference>
<dbReference type="Proteomes" id="UP001647436">
    <property type="component" value="Unassembled WGS sequence"/>
</dbReference>
<evidence type="ECO:0000256" key="3">
    <source>
        <dbReference type="ARBA" id="ARBA00009948"/>
    </source>
</evidence>
<evidence type="ECO:0000256" key="2">
    <source>
        <dbReference type="ARBA" id="ARBA00009427"/>
    </source>
</evidence>
<evidence type="ECO:0000259" key="16">
    <source>
        <dbReference type="Pfam" id="PF02224"/>
    </source>
</evidence>
<dbReference type="GO" id="GO:0003866">
    <property type="term" value="F:3-phosphoshikimate 1-carboxyvinyltransferase activity"/>
    <property type="evidence" value="ECO:0007669"/>
    <property type="project" value="UniProtKB-EC"/>
</dbReference>
<feature type="active site" description="Proton acceptor" evidence="13">
    <location>
        <position position="344"/>
    </location>
</feature>
<dbReference type="HAMAP" id="MF_00238">
    <property type="entry name" value="Cytidyl_kinase_type1"/>
    <property type="match status" value="1"/>
</dbReference>
<dbReference type="EC" id="2.5.1.19" evidence="13"/>
<keyword evidence="5 13" id="KW-0808">Transferase</keyword>
<feature type="binding site" evidence="13">
    <location>
        <position position="26"/>
    </location>
    <ligand>
        <name>3-phosphoshikimate</name>
        <dbReference type="ChEBI" id="CHEBI:145989"/>
    </ligand>
</feature>
<dbReference type="InterPro" id="IPR023193">
    <property type="entry name" value="EPSP_synthase_CS"/>
</dbReference>
<evidence type="ECO:0000256" key="10">
    <source>
        <dbReference type="ARBA" id="ARBA00044633"/>
    </source>
</evidence>
<dbReference type="InterPro" id="IPR003136">
    <property type="entry name" value="Cytidylate_kin"/>
</dbReference>
<dbReference type="PROSITE" id="PS00104">
    <property type="entry name" value="EPSP_SYNTHASE_1"/>
    <property type="match status" value="1"/>
</dbReference>
<keyword evidence="13" id="KW-0963">Cytoplasm</keyword>
<dbReference type="HAMAP" id="MF_00210">
    <property type="entry name" value="EPSP_synth"/>
    <property type="match status" value="1"/>
</dbReference>
<dbReference type="PANTHER" id="PTHR21090">
    <property type="entry name" value="AROM/DEHYDROQUINATE SYNTHASE"/>
    <property type="match status" value="1"/>
</dbReference>
<dbReference type="CDD" id="cd02020">
    <property type="entry name" value="CMPK"/>
    <property type="match status" value="1"/>
</dbReference>
<comment type="catalytic activity">
    <reaction evidence="10">
        <text>3-phosphoshikimate + phosphoenolpyruvate = 5-O-(1-carboxyvinyl)-3-phosphoshikimate + phosphate</text>
        <dbReference type="Rhea" id="RHEA:21256"/>
        <dbReference type="ChEBI" id="CHEBI:43474"/>
        <dbReference type="ChEBI" id="CHEBI:57701"/>
        <dbReference type="ChEBI" id="CHEBI:58702"/>
        <dbReference type="ChEBI" id="CHEBI:145989"/>
        <dbReference type="EC" id="2.5.1.19"/>
    </reaction>
    <physiologicalReaction direction="left-to-right" evidence="10">
        <dbReference type="Rhea" id="RHEA:21257"/>
    </physiologicalReaction>
</comment>
<comment type="similarity">
    <text evidence="2 14">Belongs to the cytidylate kinase family. Type 1 subfamily.</text>
</comment>
<dbReference type="Gene3D" id="3.65.10.10">
    <property type="entry name" value="Enolpyruvate transferase domain"/>
    <property type="match status" value="2"/>
</dbReference>
<comment type="catalytic activity">
    <reaction evidence="11 14">
        <text>dCMP + ATP = dCDP + ADP</text>
        <dbReference type="Rhea" id="RHEA:25094"/>
        <dbReference type="ChEBI" id="CHEBI:30616"/>
        <dbReference type="ChEBI" id="CHEBI:57566"/>
        <dbReference type="ChEBI" id="CHEBI:58593"/>
        <dbReference type="ChEBI" id="CHEBI:456216"/>
        <dbReference type="EC" id="2.7.4.25"/>
    </reaction>
</comment>
<keyword evidence="18" id="KW-1185">Reference proteome</keyword>
<comment type="subcellular location">
    <subcellularLocation>
        <location evidence="13">Cytoplasm</location>
    </subcellularLocation>
</comment>
<evidence type="ECO:0000256" key="9">
    <source>
        <dbReference type="ARBA" id="ARBA00023141"/>
    </source>
</evidence>
<feature type="domain" description="Cytidylate kinase" evidence="16">
    <location>
        <begin position="470"/>
        <end position="680"/>
    </location>
</feature>
<feature type="binding site" evidence="13">
    <location>
        <position position="344"/>
    </location>
    <ligand>
        <name>3-phosphoshikimate</name>
        <dbReference type="ChEBI" id="CHEBI:145989"/>
    </ligand>
</feature>